<accession>A0ABY5KNG8</accession>
<keyword evidence="6" id="KW-1185">Reference proteome</keyword>
<keyword evidence="3" id="KW-0812">Transmembrane</keyword>
<keyword evidence="3" id="KW-1133">Transmembrane helix</keyword>
<comment type="similarity">
    <text evidence="1">Belongs to the LytR/CpsA/Psr (LCP) family.</text>
</comment>
<evidence type="ECO:0000259" key="4">
    <source>
        <dbReference type="Pfam" id="PF03816"/>
    </source>
</evidence>
<dbReference type="InterPro" id="IPR050922">
    <property type="entry name" value="LytR/CpsA/Psr_CW_biosynth"/>
</dbReference>
<dbReference type="NCBIfam" id="TIGR00350">
    <property type="entry name" value="lytR_cpsA_psr"/>
    <property type="match status" value="1"/>
</dbReference>
<dbReference type="InterPro" id="IPR004474">
    <property type="entry name" value="LytR_CpsA_psr"/>
</dbReference>
<reference evidence="5 6" key="1">
    <citation type="submission" date="2022-07" db="EMBL/GenBank/DDBJ databases">
        <title>Novel species in genus cellulomonas.</title>
        <authorList>
            <person name="Ye L."/>
        </authorList>
    </citation>
    <scope>NUCLEOTIDE SEQUENCE [LARGE SCALE GENOMIC DNA]</scope>
    <source>
        <strain evidence="6">zg-B89</strain>
    </source>
</reference>
<evidence type="ECO:0000256" key="2">
    <source>
        <dbReference type="SAM" id="MobiDB-lite"/>
    </source>
</evidence>
<evidence type="ECO:0000256" key="1">
    <source>
        <dbReference type="ARBA" id="ARBA00006068"/>
    </source>
</evidence>
<feature type="compositionally biased region" description="Gly residues" evidence="2">
    <location>
        <begin position="374"/>
        <end position="415"/>
    </location>
</feature>
<dbReference type="PANTHER" id="PTHR33392">
    <property type="entry name" value="POLYISOPRENYL-TEICHOIC ACID--PEPTIDOGLYCAN TEICHOIC ACID TRANSFERASE TAGU"/>
    <property type="match status" value="1"/>
</dbReference>
<sequence>MTSSARPGPRHARVPVTAARGPAIVLTVALTTFVSTAGAVYLDLRGQMDVSSAEELVISAPSPVATAHAPDDPFAGAAMNILVMGTDLRDEENAALAGDADGMRSDSTMLVHVSGDRTWAEVVSIPRDSLVQVPECLLPDGGRSRPRLTMFNEAFSIGAGAQQSMDHAVACTIGTVQALTNVPVTHHLVARMTGVIDVVEALDGVRMCLPEPVDEDPRYGNLHLAAGDQRLDGRQAIGFLRVRKGTGMGLEMGSDLTRITRQQAFVQAAVNELLGKDVLGDADELYGVARAVLGALRADGQLADPVRLAAFGYSLRGLDRSRVVFTDVPVVTASSDVNRVEWTSAADEIWQRLATDTPPEALVAATPPPDAAAGGDGSEPGGSPDGATGGGGTGGDTGGATGGATGGGAGDGGSGDVPTAPGDEAGAGSGPLGDELLPGVCAA</sequence>
<keyword evidence="3" id="KW-0472">Membrane</keyword>
<proteinExistence type="inferred from homology"/>
<dbReference type="Gene3D" id="3.40.630.190">
    <property type="entry name" value="LCP protein"/>
    <property type="match status" value="1"/>
</dbReference>
<feature type="region of interest" description="Disordered" evidence="2">
    <location>
        <begin position="360"/>
        <end position="443"/>
    </location>
</feature>
<evidence type="ECO:0000313" key="5">
    <source>
        <dbReference type="EMBL" id="UUI71443.1"/>
    </source>
</evidence>
<dbReference type="PANTHER" id="PTHR33392:SF6">
    <property type="entry name" value="POLYISOPRENYL-TEICHOIC ACID--PEPTIDOGLYCAN TEICHOIC ACID TRANSFERASE TAGU"/>
    <property type="match status" value="1"/>
</dbReference>
<evidence type="ECO:0000256" key="3">
    <source>
        <dbReference type="SAM" id="Phobius"/>
    </source>
</evidence>
<organism evidence="5 6">
    <name type="scientific">Cellulomonas xiejunii</name>
    <dbReference type="NCBI Taxonomy" id="2968083"/>
    <lineage>
        <taxon>Bacteria</taxon>
        <taxon>Bacillati</taxon>
        <taxon>Actinomycetota</taxon>
        <taxon>Actinomycetes</taxon>
        <taxon>Micrococcales</taxon>
        <taxon>Cellulomonadaceae</taxon>
        <taxon>Cellulomonas</taxon>
    </lineage>
</organism>
<feature type="domain" description="Cell envelope-related transcriptional attenuator" evidence="4">
    <location>
        <begin position="104"/>
        <end position="273"/>
    </location>
</feature>
<dbReference type="Pfam" id="PF03816">
    <property type="entry name" value="LytR_cpsA_psr"/>
    <property type="match status" value="1"/>
</dbReference>
<dbReference type="Proteomes" id="UP001316384">
    <property type="component" value="Chromosome"/>
</dbReference>
<evidence type="ECO:0000313" key="6">
    <source>
        <dbReference type="Proteomes" id="UP001316384"/>
    </source>
</evidence>
<feature type="transmembrane region" description="Helical" evidence="3">
    <location>
        <begin position="21"/>
        <end position="42"/>
    </location>
</feature>
<gene>
    <name evidence="5" type="ORF">NP048_16870</name>
</gene>
<name>A0ABY5KNG8_9CELL</name>
<protein>
    <submittedName>
        <fullName evidence="5">LCP family protein</fullName>
    </submittedName>
</protein>
<dbReference type="EMBL" id="CP101987">
    <property type="protein sequence ID" value="UUI71443.1"/>
    <property type="molecule type" value="Genomic_DNA"/>
</dbReference>
<dbReference type="RefSeq" id="WP_227575273.1">
    <property type="nucleotide sequence ID" value="NZ_CP101987.1"/>
</dbReference>